<dbReference type="InterPro" id="IPR035435">
    <property type="entry name" value="DPH1/DPH2_euk_archaea"/>
</dbReference>
<dbReference type="InterPro" id="IPR022428">
    <property type="entry name" value="Dph2_arc"/>
</dbReference>
<evidence type="ECO:0000256" key="3">
    <source>
        <dbReference type="ARBA" id="ARBA00012221"/>
    </source>
</evidence>
<dbReference type="UniPathway" id="UPA00559"/>
<keyword evidence="7" id="KW-0408">Iron</keyword>
<dbReference type="InterPro" id="IPR016435">
    <property type="entry name" value="DPH1/DPH2"/>
</dbReference>
<comment type="catalytic activity">
    <reaction evidence="9">
        <text>L-histidyl-[translation elongation factor 2] + S-adenosyl-L-methionine = 2-[(3S)-amino-3-carboxypropyl]-L-histidyl-[translation elongation factor 2] + S-methyl-5'-thioadenosine + H(+)</text>
        <dbReference type="Rhea" id="RHEA:36783"/>
        <dbReference type="Rhea" id="RHEA-COMP:9748"/>
        <dbReference type="Rhea" id="RHEA-COMP:9749"/>
        <dbReference type="ChEBI" id="CHEBI:15378"/>
        <dbReference type="ChEBI" id="CHEBI:17509"/>
        <dbReference type="ChEBI" id="CHEBI:29979"/>
        <dbReference type="ChEBI" id="CHEBI:59789"/>
        <dbReference type="ChEBI" id="CHEBI:73995"/>
        <dbReference type="EC" id="2.5.1.108"/>
    </reaction>
</comment>
<dbReference type="PANTHER" id="PTHR10762">
    <property type="entry name" value="DIPHTHAMIDE BIOSYNTHESIS PROTEIN"/>
    <property type="match status" value="1"/>
</dbReference>
<evidence type="ECO:0000256" key="2">
    <source>
        <dbReference type="ARBA" id="ARBA00005156"/>
    </source>
</evidence>
<evidence type="ECO:0000256" key="7">
    <source>
        <dbReference type="ARBA" id="ARBA00023004"/>
    </source>
</evidence>
<comment type="pathway">
    <text evidence="2">Protein modification; peptidyl-diphthamide biosynthesis.</text>
</comment>
<protein>
    <recommendedName>
        <fullName evidence="3">2-(3-amino-3-carboxypropyl)histidine synthase</fullName>
        <ecNumber evidence="3">2.5.1.108</ecNumber>
    </recommendedName>
</protein>
<dbReference type="InterPro" id="IPR042263">
    <property type="entry name" value="DPH1/DPH2_1"/>
</dbReference>
<dbReference type="PANTHER" id="PTHR10762:SF1">
    <property type="entry name" value="2-(3-AMINO-3-CARBOXYPROPYL)HISTIDINE SYNTHASE SUBUNIT 1"/>
    <property type="match status" value="1"/>
</dbReference>
<evidence type="ECO:0000256" key="1">
    <source>
        <dbReference type="ARBA" id="ARBA00001966"/>
    </source>
</evidence>
<keyword evidence="6" id="KW-0479">Metal-binding</keyword>
<dbReference type="InterPro" id="IPR042264">
    <property type="entry name" value="DPH1/DPH2_2"/>
</dbReference>
<keyword evidence="5" id="KW-0949">S-adenosyl-L-methionine</keyword>
<evidence type="ECO:0000256" key="5">
    <source>
        <dbReference type="ARBA" id="ARBA00022691"/>
    </source>
</evidence>
<evidence type="ECO:0000256" key="9">
    <source>
        <dbReference type="ARBA" id="ARBA00048403"/>
    </source>
</evidence>
<comment type="caution">
    <text evidence="10">The sequence shown here is derived from an EMBL/GenBank/DDBJ whole genome shotgun (WGS) entry which is preliminary data.</text>
</comment>
<dbReference type="AlphaFoldDB" id="A0A7J2TGD7"/>
<dbReference type="GO" id="GO:0090560">
    <property type="term" value="F:2-(3-amino-3-carboxypropyl)histidine synthase activity"/>
    <property type="evidence" value="ECO:0007669"/>
    <property type="project" value="UniProtKB-EC"/>
</dbReference>
<dbReference type="Gene3D" id="3.40.50.11850">
    <property type="entry name" value="Diphthamide synthesis DPH1/DPH2 domain 2"/>
    <property type="match status" value="1"/>
</dbReference>
<dbReference type="Pfam" id="PF01866">
    <property type="entry name" value="Diphthamide_syn"/>
    <property type="match status" value="1"/>
</dbReference>
<evidence type="ECO:0000313" key="10">
    <source>
        <dbReference type="EMBL" id="HEH34617.1"/>
    </source>
</evidence>
<sequence length="293" mass="33568">MRVGIQLPDGLKRKAIEICEEFDDAILSGEHCFGACDVDLNLLNDVDVLYHFAHTRILGLEKVVYVPYFIDYDAEKVCEVISRLKEKSIALISTAQYCHKLSAIKECLEKMGFRIELNKGKRAELPGQVLGCDYSAIRNSKAEAVVFIGDGIFHAKGAAIYSGKKVYALNPMNLELLEIDARDFIRERFSLVSRCVGLEKLGIIVSSKPGQKRLKLAEEIRRKAKERRMKAVIIYFWDVTPEKLENLPFEFYVNTACPRISYDDFRRFKRPVITPQEFDLLMGIKKDLELDEF</sequence>
<organism evidence="10">
    <name type="scientific">Archaeoglobus fulgidus</name>
    <dbReference type="NCBI Taxonomy" id="2234"/>
    <lineage>
        <taxon>Archaea</taxon>
        <taxon>Methanobacteriati</taxon>
        <taxon>Methanobacteriota</taxon>
        <taxon>Archaeoglobi</taxon>
        <taxon>Archaeoglobales</taxon>
        <taxon>Archaeoglobaceae</taxon>
        <taxon>Archaeoglobus</taxon>
    </lineage>
</organism>
<dbReference type="SFLD" id="SFLDS00032">
    <property type="entry name" value="Radical_SAM_3-amino-3-carboxyp"/>
    <property type="match status" value="1"/>
</dbReference>
<accession>A0A7J2TGD7</accession>
<evidence type="ECO:0000256" key="6">
    <source>
        <dbReference type="ARBA" id="ARBA00022723"/>
    </source>
</evidence>
<dbReference type="PIRSF" id="PIRSF004967">
    <property type="entry name" value="DPH1"/>
    <property type="match status" value="1"/>
</dbReference>
<comment type="cofactor">
    <cofactor evidence="1">
        <name>[4Fe-4S] cluster</name>
        <dbReference type="ChEBI" id="CHEBI:49883"/>
    </cofactor>
</comment>
<dbReference type="EMBL" id="DSLA01000009">
    <property type="protein sequence ID" value="HEH34617.1"/>
    <property type="molecule type" value="Genomic_DNA"/>
</dbReference>
<dbReference type="Gene3D" id="3.40.50.11860">
    <property type="entry name" value="Diphthamide synthesis DPH1/DPH2 domain 3"/>
    <property type="match status" value="1"/>
</dbReference>
<dbReference type="NCBIfam" id="TIGR00322">
    <property type="entry name" value="diphth2_R"/>
    <property type="match status" value="1"/>
</dbReference>
<proteinExistence type="predicted"/>
<reference evidence="10" key="1">
    <citation type="journal article" date="2020" name="mSystems">
        <title>Genome- and Community-Level Interaction Insights into Carbon Utilization and Element Cycling Functions of Hydrothermarchaeota in Hydrothermal Sediment.</title>
        <authorList>
            <person name="Zhou Z."/>
            <person name="Liu Y."/>
            <person name="Xu W."/>
            <person name="Pan J."/>
            <person name="Luo Z.H."/>
            <person name="Li M."/>
        </authorList>
    </citation>
    <scope>NUCLEOTIDE SEQUENCE [LARGE SCALE GENOMIC DNA]</scope>
    <source>
        <strain evidence="10">SpSt-26</strain>
    </source>
</reference>
<dbReference type="EC" id="2.5.1.108" evidence="3"/>
<dbReference type="InterPro" id="IPR042265">
    <property type="entry name" value="DPH1/DPH2_3"/>
</dbReference>
<dbReference type="GO" id="GO:0046872">
    <property type="term" value="F:metal ion binding"/>
    <property type="evidence" value="ECO:0007669"/>
    <property type="project" value="UniProtKB-KW"/>
</dbReference>
<evidence type="ECO:0000256" key="8">
    <source>
        <dbReference type="ARBA" id="ARBA00023014"/>
    </source>
</evidence>
<dbReference type="GO" id="GO:0051536">
    <property type="term" value="F:iron-sulfur cluster binding"/>
    <property type="evidence" value="ECO:0007669"/>
    <property type="project" value="UniProtKB-KW"/>
</dbReference>
<keyword evidence="8" id="KW-0411">Iron-sulfur</keyword>
<keyword evidence="4" id="KW-0808">Transferase</keyword>
<name>A0A7J2TGD7_ARCFL</name>
<gene>
    <name evidence="10" type="primary">dph2</name>
    <name evidence="10" type="ORF">ENP88_00365</name>
</gene>
<evidence type="ECO:0000256" key="4">
    <source>
        <dbReference type="ARBA" id="ARBA00022679"/>
    </source>
</evidence>
<dbReference type="Gene3D" id="3.40.50.11840">
    <property type="entry name" value="Diphthamide synthesis DPH1/DPH2 domain 1"/>
    <property type="match status" value="1"/>
</dbReference>
<dbReference type="NCBIfam" id="TIGR03682">
    <property type="entry name" value="arCOG04112"/>
    <property type="match status" value="1"/>
</dbReference>
<dbReference type="GO" id="GO:0017183">
    <property type="term" value="P:protein histidyl modification to diphthamide"/>
    <property type="evidence" value="ECO:0007669"/>
    <property type="project" value="UniProtKB-UniPathway"/>
</dbReference>